<evidence type="ECO:0000259" key="4">
    <source>
        <dbReference type="Pfam" id="PF19904"/>
    </source>
</evidence>
<dbReference type="AlphaFoldDB" id="A0A4Q6XI41"/>
<dbReference type="RefSeq" id="WP_130141579.1">
    <property type="nucleotide sequence ID" value="NZ_SGIT01000002.1"/>
</dbReference>
<dbReference type="Pfam" id="PF19904">
    <property type="entry name" value="DUF6377"/>
    <property type="match status" value="1"/>
</dbReference>
<evidence type="ECO:0000313" key="6">
    <source>
        <dbReference type="Proteomes" id="UP000292855"/>
    </source>
</evidence>
<comment type="caution">
    <text evidence="5">The sequence shown here is derived from an EMBL/GenBank/DDBJ whole genome shotgun (WGS) entry which is preliminary data.</text>
</comment>
<gene>
    <name evidence="5" type="ORF">EWE74_10905</name>
</gene>
<evidence type="ECO:0000256" key="2">
    <source>
        <dbReference type="SAM" id="Phobius"/>
    </source>
</evidence>
<feature type="transmembrane region" description="Helical" evidence="2">
    <location>
        <begin position="328"/>
        <end position="346"/>
    </location>
</feature>
<name>A0A4Q6XI41_9SPHI</name>
<evidence type="ECO:0000313" key="5">
    <source>
        <dbReference type="EMBL" id="RZF59660.1"/>
    </source>
</evidence>
<keyword evidence="3" id="KW-0732">Signal</keyword>
<feature type="domain" description="DUF6377" evidence="4">
    <location>
        <begin position="252"/>
        <end position="498"/>
    </location>
</feature>
<sequence>MKKAKTLFAILCSCWFCCSAGTDVDSVQRELEQALRDSERFEQHKLRKIEGIKRNLKHNQVIAQQADLLFQLIQEYRKYQIDSAIRYTQQYKDVVERLQDPERINQASILLARLLSSAGKFIESGNLLRQIERDSLSAALLPDYFDAFLAFNSHYGQSSNTERYFTQSEIYRDSLLTVLDASSLDYSIALATKYLFHHEADKAREILSQLLRETTDNQPERAVIAYLMGIIYKNEGDIEKQCYYFAVSAITDIKQVVKDNASLQSLALCYYETGDIDRAFTFIQKAIDDAVFSNVRYRTLENSSFYSIINASFQEKEAEQKRILRQNLIIISALTILLMLVLFALYQQIKKLKIARADLHNANQALQHLNEQLLHVNTDLSEANHIKEEYIAQFFDICSSYIDKIEEQRAAIRKKFARGQLDDIGKMLKSQDVVKHELEDLYRNFDVIFLNLYPSFLDDFNKLLRPEEHMTTNKGELNTELRIFALIRLGITDSAKIASFLRYSLRTVYNYRVKVRNKVAGSKDEFEAKIRDIGTIRSF</sequence>
<keyword evidence="2" id="KW-1133">Transmembrane helix</keyword>
<evidence type="ECO:0000256" key="1">
    <source>
        <dbReference type="SAM" id="Coils"/>
    </source>
</evidence>
<keyword evidence="1" id="KW-0175">Coiled coil</keyword>
<dbReference type="OrthoDB" id="1044679at2"/>
<feature type="chain" id="PRO_5021010551" description="DUF6377 domain-containing protein" evidence="3">
    <location>
        <begin position="21"/>
        <end position="539"/>
    </location>
</feature>
<protein>
    <recommendedName>
        <fullName evidence="4">DUF6377 domain-containing protein</fullName>
    </recommendedName>
</protein>
<organism evidence="5 6">
    <name type="scientific">Sphingobacterium corticibacterium</name>
    <dbReference type="NCBI Taxonomy" id="2484746"/>
    <lineage>
        <taxon>Bacteria</taxon>
        <taxon>Pseudomonadati</taxon>
        <taxon>Bacteroidota</taxon>
        <taxon>Sphingobacteriia</taxon>
        <taxon>Sphingobacteriales</taxon>
        <taxon>Sphingobacteriaceae</taxon>
        <taxon>Sphingobacterium</taxon>
    </lineage>
</organism>
<evidence type="ECO:0000256" key="3">
    <source>
        <dbReference type="SAM" id="SignalP"/>
    </source>
</evidence>
<reference evidence="5 6" key="1">
    <citation type="submission" date="2019-02" db="EMBL/GenBank/DDBJ databases">
        <authorList>
            <person name="Li Y."/>
        </authorList>
    </citation>
    <scope>NUCLEOTIDE SEQUENCE [LARGE SCALE GENOMIC DNA]</scope>
    <source>
        <strain evidence="5 6">30C10-4-7</strain>
    </source>
</reference>
<feature type="signal peptide" evidence="3">
    <location>
        <begin position="1"/>
        <end position="20"/>
    </location>
</feature>
<dbReference type="SUPFAM" id="SSF48452">
    <property type="entry name" value="TPR-like"/>
    <property type="match status" value="1"/>
</dbReference>
<dbReference type="Gene3D" id="1.25.40.10">
    <property type="entry name" value="Tetratricopeptide repeat domain"/>
    <property type="match status" value="1"/>
</dbReference>
<dbReference type="Proteomes" id="UP000292855">
    <property type="component" value="Unassembled WGS sequence"/>
</dbReference>
<proteinExistence type="predicted"/>
<keyword evidence="2" id="KW-0472">Membrane</keyword>
<feature type="coiled-coil region" evidence="1">
    <location>
        <begin position="352"/>
        <end position="379"/>
    </location>
</feature>
<dbReference type="InterPro" id="IPR011990">
    <property type="entry name" value="TPR-like_helical_dom_sf"/>
</dbReference>
<dbReference type="EMBL" id="SGIT01000002">
    <property type="protein sequence ID" value="RZF59660.1"/>
    <property type="molecule type" value="Genomic_DNA"/>
</dbReference>
<keyword evidence="6" id="KW-1185">Reference proteome</keyword>
<keyword evidence="2" id="KW-0812">Transmembrane</keyword>
<dbReference type="InterPro" id="IPR045957">
    <property type="entry name" value="DUF6377"/>
</dbReference>
<accession>A0A4Q6XI41</accession>